<keyword evidence="2" id="KW-1185">Reference proteome</keyword>
<dbReference type="AlphaFoldDB" id="A0AAN9MY80"/>
<protein>
    <submittedName>
        <fullName evidence="1">Uncharacterized protein</fullName>
    </submittedName>
</protein>
<gene>
    <name evidence="1" type="ORF">VNO77_02389</name>
</gene>
<organism evidence="1 2">
    <name type="scientific">Canavalia gladiata</name>
    <name type="common">Sword bean</name>
    <name type="synonym">Dolichos gladiatus</name>
    <dbReference type="NCBI Taxonomy" id="3824"/>
    <lineage>
        <taxon>Eukaryota</taxon>
        <taxon>Viridiplantae</taxon>
        <taxon>Streptophyta</taxon>
        <taxon>Embryophyta</taxon>
        <taxon>Tracheophyta</taxon>
        <taxon>Spermatophyta</taxon>
        <taxon>Magnoliopsida</taxon>
        <taxon>eudicotyledons</taxon>
        <taxon>Gunneridae</taxon>
        <taxon>Pentapetalae</taxon>
        <taxon>rosids</taxon>
        <taxon>fabids</taxon>
        <taxon>Fabales</taxon>
        <taxon>Fabaceae</taxon>
        <taxon>Papilionoideae</taxon>
        <taxon>50 kb inversion clade</taxon>
        <taxon>NPAAA clade</taxon>
        <taxon>indigoferoid/millettioid clade</taxon>
        <taxon>Phaseoleae</taxon>
        <taxon>Canavalia</taxon>
    </lineage>
</organism>
<evidence type="ECO:0000313" key="1">
    <source>
        <dbReference type="EMBL" id="KAK7360397.1"/>
    </source>
</evidence>
<reference evidence="1 2" key="1">
    <citation type="submission" date="2024-01" db="EMBL/GenBank/DDBJ databases">
        <title>The genomes of 5 underutilized Papilionoideae crops provide insights into root nodulation and disease resistanc.</title>
        <authorList>
            <person name="Jiang F."/>
        </authorList>
    </citation>
    <scope>NUCLEOTIDE SEQUENCE [LARGE SCALE GENOMIC DNA]</scope>
    <source>
        <strain evidence="1">LVBAO_FW01</strain>
        <tissue evidence="1">Leaves</tissue>
    </source>
</reference>
<dbReference type="EMBL" id="JAYMYQ010000001">
    <property type="protein sequence ID" value="KAK7360397.1"/>
    <property type="molecule type" value="Genomic_DNA"/>
</dbReference>
<name>A0AAN9MY80_CANGL</name>
<proteinExistence type="predicted"/>
<dbReference type="Proteomes" id="UP001367508">
    <property type="component" value="Unassembled WGS sequence"/>
</dbReference>
<comment type="caution">
    <text evidence="1">The sequence shown here is derived from an EMBL/GenBank/DDBJ whole genome shotgun (WGS) entry which is preliminary data.</text>
</comment>
<accession>A0AAN9MY80</accession>
<sequence>MVERDLVKPFHHAKGYNRVRALASRNDHTHLHQDKVSRHGCLGSDSLEPCLVQLADSSSYTHLKTLGVVVKLKDVELPFLQQILHGLYIDGGVRQ</sequence>
<evidence type="ECO:0000313" key="2">
    <source>
        <dbReference type="Proteomes" id="UP001367508"/>
    </source>
</evidence>